<evidence type="ECO:0000313" key="2">
    <source>
        <dbReference type="Proteomes" id="UP000324800"/>
    </source>
</evidence>
<dbReference type="EMBL" id="SNRW01011275">
    <property type="protein sequence ID" value="KAA6375378.1"/>
    <property type="molecule type" value="Genomic_DNA"/>
</dbReference>
<feature type="non-terminal residue" evidence="1">
    <location>
        <position position="1"/>
    </location>
</feature>
<gene>
    <name evidence="1" type="ORF">EZS28_029094</name>
</gene>
<name>A0A5J4UY82_9EUKA</name>
<sequence>TLKYQYYKNLRRFLDLILHQKK</sequence>
<organism evidence="1 2">
    <name type="scientific">Streblomastix strix</name>
    <dbReference type="NCBI Taxonomy" id="222440"/>
    <lineage>
        <taxon>Eukaryota</taxon>
        <taxon>Metamonada</taxon>
        <taxon>Preaxostyla</taxon>
        <taxon>Oxymonadida</taxon>
        <taxon>Streblomastigidae</taxon>
        <taxon>Streblomastix</taxon>
    </lineage>
</organism>
<dbReference type="AlphaFoldDB" id="A0A5J4UY82"/>
<proteinExistence type="predicted"/>
<protein>
    <submittedName>
        <fullName evidence="1">Uncharacterized protein</fullName>
    </submittedName>
</protein>
<comment type="caution">
    <text evidence="1">The sequence shown here is derived from an EMBL/GenBank/DDBJ whole genome shotgun (WGS) entry which is preliminary data.</text>
</comment>
<reference evidence="1 2" key="1">
    <citation type="submission" date="2019-03" db="EMBL/GenBank/DDBJ databases">
        <title>Single cell metagenomics reveals metabolic interactions within the superorganism composed of flagellate Streblomastix strix and complex community of Bacteroidetes bacteria on its surface.</title>
        <authorList>
            <person name="Treitli S.C."/>
            <person name="Kolisko M."/>
            <person name="Husnik F."/>
            <person name="Keeling P."/>
            <person name="Hampl V."/>
        </authorList>
    </citation>
    <scope>NUCLEOTIDE SEQUENCE [LARGE SCALE GENOMIC DNA]</scope>
    <source>
        <strain evidence="1">ST1C</strain>
    </source>
</reference>
<dbReference type="Proteomes" id="UP000324800">
    <property type="component" value="Unassembled WGS sequence"/>
</dbReference>
<accession>A0A5J4UY82</accession>
<evidence type="ECO:0000313" key="1">
    <source>
        <dbReference type="EMBL" id="KAA6375378.1"/>
    </source>
</evidence>